<dbReference type="AlphaFoldDB" id="A0A1H2DC82"/>
<dbReference type="EMBL" id="LT629758">
    <property type="protein sequence ID" value="SDT80350.1"/>
    <property type="molecule type" value="Genomic_DNA"/>
</dbReference>
<protein>
    <submittedName>
        <fullName evidence="2">UvrD-like helicase C-terminal domain-containing protein</fullName>
    </submittedName>
</protein>
<keyword evidence="2" id="KW-0347">Helicase</keyword>
<evidence type="ECO:0000259" key="1">
    <source>
        <dbReference type="Pfam" id="PF13538"/>
    </source>
</evidence>
<keyword evidence="2" id="KW-0067">ATP-binding</keyword>
<organism evidence="2 3">
    <name type="scientific">Actinoplanes derwentensis</name>
    <dbReference type="NCBI Taxonomy" id="113562"/>
    <lineage>
        <taxon>Bacteria</taxon>
        <taxon>Bacillati</taxon>
        <taxon>Actinomycetota</taxon>
        <taxon>Actinomycetes</taxon>
        <taxon>Micromonosporales</taxon>
        <taxon>Micromonosporaceae</taxon>
        <taxon>Actinoplanes</taxon>
    </lineage>
</organism>
<dbReference type="GO" id="GO:0004386">
    <property type="term" value="F:helicase activity"/>
    <property type="evidence" value="ECO:0007669"/>
    <property type="project" value="UniProtKB-KW"/>
</dbReference>
<reference evidence="2 3" key="1">
    <citation type="submission" date="2016-10" db="EMBL/GenBank/DDBJ databases">
        <authorList>
            <person name="de Groot N.N."/>
        </authorList>
    </citation>
    <scope>NUCLEOTIDE SEQUENCE [LARGE SCALE GENOMIC DNA]</scope>
    <source>
        <strain evidence="2 3">DSM 43941</strain>
    </source>
</reference>
<keyword evidence="2" id="KW-0378">Hydrolase</keyword>
<name>A0A1H2DC82_9ACTN</name>
<dbReference type="Pfam" id="PF13538">
    <property type="entry name" value="UvrD_C_2"/>
    <property type="match status" value="1"/>
</dbReference>
<keyword evidence="3" id="KW-1185">Reference proteome</keyword>
<dbReference type="InterPro" id="IPR027785">
    <property type="entry name" value="UvrD-like_helicase_C"/>
</dbReference>
<dbReference type="Gene3D" id="3.40.50.300">
    <property type="entry name" value="P-loop containing nucleotide triphosphate hydrolases"/>
    <property type="match status" value="1"/>
</dbReference>
<evidence type="ECO:0000313" key="2">
    <source>
        <dbReference type="EMBL" id="SDT80350.1"/>
    </source>
</evidence>
<accession>A0A1H2DC82</accession>
<dbReference type="SUPFAM" id="SSF52540">
    <property type="entry name" value="P-loop containing nucleoside triphosphate hydrolases"/>
    <property type="match status" value="1"/>
</dbReference>
<proteinExistence type="predicted"/>
<sequence>MRSSGIVPWDLAVTPTALTDATVQAVQRLQQRWSSGTVGVIAPEARIAGLRAALNSVPVLTATQFKGLEWDATVLVDPDGIAGEPRGWNGLYVALTRCTQELGQIRVV</sequence>
<keyword evidence="2" id="KW-0547">Nucleotide-binding</keyword>
<dbReference type="Proteomes" id="UP000198688">
    <property type="component" value="Chromosome I"/>
</dbReference>
<evidence type="ECO:0000313" key="3">
    <source>
        <dbReference type="Proteomes" id="UP000198688"/>
    </source>
</evidence>
<dbReference type="STRING" id="113562.SAMN04489716_9165"/>
<dbReference type="InterPro" id="IPR027417">
    <property type="entry name" value="P-loop_NTPase"/>
</dbReference>
<feature type="domain" description="UvrD-like helicase C-terminal" evidence="1">
    <location>
        <begin position="59"/>
        <end position="102"/>
    </location>
</feature>
<gene>
    <name evidence="2" type="ORF">SAMN04489716_9165</name>
</gene>